<sequence length="141" mass="14807">VLEAISERALEILDSFRPSSLAGLIWAMGRMKNSGISEELCHAVLSAAAGSADKIGPKEAVSIIWGVSRTIPEPDEESIAAILDRMSALLPTMDDQETLLALQSLGHLSRIVPGSAALAWTVEAANEKEIDLTALPASSSA</sequence>
<reference evidence="1" key="1">
    <citation type="submission" date="2014-05" db="EMBL/GenBank/DDBJ databases">
        <title>The transcriptome of the halophilic microalga Tetraselmis sp. GSL018 isolated from the Great Salt Lake, Utah.</title>
        <authorList>
            <person name="Jinkerson R.E."/>
            <person name="D'Adamo S."/>
            <person name="Posewitz M.C."/>
        </authorList>
    </citation>
    <scope>NUCLEOTIDE SEQUENCE</scope>
    <source>
        <strain evidence="1">GSL018</strain>
    </source>
</reference>
<evidence type="ECO:0000313" key="1">
    <source>
        <dbReference type="EMBL" id="JAC62170.1"/>
    </source>
</evidence>
<feature type="non-terminal residue" evidence="1">
    <location>
        <position position="1"/>
    </location>
</feature>
<feature type="non-terminal residue" evidence="1">
    <location>
        <position position="141"/>
    </location>
</feature>
<protein>
    <recommendedName>
        <fullName evidence="2">HEAT repeat domain-containing protein</fullName>
    </recommendedName>
</protein>
<dbReference type="EMBL" id="GBEZ01024862">
    <property type="protein sequence ID" value="JAC62170.1"/>
    <property type="molecule type" value="Transcribed_RNA"/>
</dbReference>
<organism evidence="1">
    <name type="scientific">Tetraselmis sp. GSL018</name>
    <dbReference type="NCBI Taxonomy" id="582737"/>
    <lineage>
        <taxon>Eukaryota</taxon>
        <taxon>Viridiplantae</taxon>
        <taxon>Chlorophyta</taxon>
        <taxon>core chlorophytes</taxon>
        <taxon>Chlorodendrophyceae</taxon>
        <taxon>Chlorodendrales</taxon>
        <taxon>Chlorodendraceae</taxon>
        <taxon>Tetraselmis</taxon>
    </lineage>
</organism>
<dbReference type="AlphaFoldDB" id="A0A061QUQ4"/>
<gene>
    <name evidence="1" type="ORF">TSPGSL018_24102</name>
</gene>
<evidence type="ECO:0008006" key="2">
    <source>
        <dbReference type="Google" id="ProtNLM"/>
    </source>
</evidence>
<accession>A0A061QUQ4</accession>
<proteinExistence type="predicted"/>
<name>A0A061QUQ4_9CHLO</name>